<dbReference type="Pfam" id="PF07555">
    <property type="entry name" value="NAGidase"/>
    <property type="match status" value="1"/>
</dbReference>
<dbReference type="SUPFAM" id="SSF55545">
    <property type="entry name" value="beta-N-acetylhexosaminidase-like domain"/>
    <property type="match status" value="1"/>
</dbReference>
<feature type="active site" description="Proton donor" evidence="3">
    <location>
        <position position="312"/>
    </location>
</feature>
<accession>A0AA44ZF96</accession>
<dbReference type="InterPro" id="IPR029018">
    <property type="entry name" value="Hex-like_dom2"/>
</dbReference>
<evidence type="ECO:0000256" key="3">
    <source>
        <dbReference type="PROSITE-ProRule" id="PRU01353"/>
    </source>
</evidence>
<organism evidence="8 9">
    <name type="scientific">Cutibacterium acnes</name>
    <name type="common">Propionibacterium acnes</name>
    <dbReference type="NCBI Taxonomy" id="1747"/>
    <lineage>
        <taxon>Bacteria</taxon>
        <taxon>Bacillati</taxon>
        <taxon>Actinomycetota</taxon>
        <taxon>Actinomycetes</taxon>
        <taxon>Propionibacteriales</taxon>
        <taxon>Propionibacteriaceae</taxon>
        <taxon>Cutibacterium</taxon>
    </lineage>
</organism>
<comment type="caution">
    <text evidence="8">The sequence shown here is derived from an EMBL/GenBank/DDBJ whole genome shotgun (WGS) entry which is preliminary data.</text>
</comment>
<dbReference type="RefSeq" id="WP_002521898.1">
    <property type="nucleotide sequence ID" value="NZ_CAJTKC010000001.1"/>
</dbReference>
<dbReference type="Gene3D" id="3.30.379.10">
    <property type="entry name" value="Chitobiase/beta-hexosaminidase domain 2-like"/>
    <property type="match status" value="1"/>
</dbReference>
<dbReference type="SUPFAM" id="SSF51445">
    <property type="entry name" value="(Trans)glycosidases"/>
    <property type="match status" value="1"/>
</dbReference>
<keyword evidence="5" id="KW-0732">Signal</keyword>
<evidence type="ECO:0000259" key="7">
    <source>
        <dbReference type="PROSITE" id="PS52009"/>
    </source>
</evidence>
<dbReference type="EMBL" id="LKVB01000003">
    <property type="protein sequence ID" value="PHJ27877.1"/>
    <property type="molecule type" value="Genomic_DNA"/>
</dbReference>
<dbReference type="AlphaFoldDB" id="A0AA44ZF96"/>
<keyword evidence="1 3" id="KW-0378">Hydrolase</keyword>
<dbReference type="Gene3D" id="1.20.58.460">
    <property type="entry name" value="Hyaluronidase post-catalytic domain-like"/>
    <property type="match status" value="1"/>
</dbReference>
<feature type="compositionally biased region" description="Low complexity" evidence="4">
    <location>
        <begin position="930"/>
        <end position="942"/>
    </location>
</feature>
<evidence type="ECO:0000313" key="9">
    <source>
        <dbReference type="Proteomes" id="UP000223982"/>
    </source>
</evidence>
<feature type="region of interest" description="Disordered" evidence="4">
    <location>
        <begin position="921"/>
        <end position="971"/>
    </location>
</feature>
<feature type="signal peptide" evidence="5">
    <location>
        <begin position="1"/>
        <end position="40"/>
    </location>
</feature>
<dbReference type="SUPFAM" id="SSF49785">
    <property type="entry name" value="Galactose-binding domain-like"/>
    <property type="match status" value="1"/>
</dbReference>
<keyword evidence="2 3" id="KW-0326">Glycosidase</keyword>
<evidence type="ECO:0000256" key="5">
    <source>
        <dbReference type="SAM" id="SignalP"/>
    </source>
</evidence>
<dbReference type="KEGG" id="cacn:RN83_03935"/>
<evidence type="ECO:0000256" key="1">
    <source>
        <dbReference type="ARBA" id="ARBA00022801"/>
    </source>
</evidence>
<feature type="domain" description="GH84" evidence="7">
    <location>
        <begin position="197"/>
        <end position="478"/>
    </location>
</feature>
<dbReference type="PROSITE" id="PS52009">
    <property type="entry name" value="GH84"/>
    <property type="match status" value="1"/>
</dbReference>
<dbReference type="InterPro" id="IPR017853">
    <property type="entry name" value="GH"/>
</dbReference>
<dbReference type="Pfam" id="PF00754">
    <property type="entry name" value="F5_F8_type_C"/>
    <property type="match status" value="1"/>
</dbReference>
<gene>
    <name evidence="8" type="ORF">APS60_03590</name>
</gene>
<evidence type="ECO:0000256" key="4">
    <source>
        <dbReference type="SAM" id="MobiDB-lite"/>
    </source>
</evidence>
<dbReference type="InterPro" id="IPR000421">
    <property type="entry name" value="FA58C"/>
</dbReference>
<dbReference type="PROSITE" id="PS50022">
    <property type="entry name" value="FA58C_3"/>
    <property type="match status" value="1"/>
</dbReference>
<dbReference type="InterPro" id="IPR051822">
    <property type="entry name" value="Glycosyl_Hydrolase_84"/>
</dbReference>
<comment type="similarity">
    <text evidence="3">Belongs to the glycosyl hydrolase 84 family.</text>
</comment>
<dbReference type="Gene3D" id="3.20.20.80">
    <property type="entry name" value="Glycosidases"/>
    <property type="match status" value="1"/>
</dbReference>
<dbReference type="GO" id="GO:1901135">
    <property type="term" value="P:carbohydrate derivative metabolic process"/>
    <property type="evidence" value="ECO:0007669"/>
    <property type="project" value="UniProtKB-ARBA"/>
</dbReference>
<evidence type="ECO:0000259" key="6">
    <source>
        <dbReference type="PROSITE" id="PS50022"/>
    </source>
</evidence>
<dbReference type="InterPro" id="IPR011496">
    <property type="entry name" value="O-GlcNAcase_cat"/>
</dbReference>
<dbReference type="PANTHER" id="PTHR13170">
    <property type="entry name" value="O-GLCNACASE"/>
    <property type="match status" value="1"/>
</dbReference>
<protein>
    <submittedName>
        <fullName evidence="8">Carbohydrate-binding protein</fullName>
    </submittedName>
</protein>
<dbReference type="InterPro" id="IPR015882">
    <property type="entry name" value="HEX_bac_N"/>
</dbReference>
<evidence type="ECO:0000313" key="8">
    <source>
        <dbReference type="EMBL" id="PHJ27877.1"/>
    </source>
</evidence>
<feature type="region of interest" description="Disordered" evidence="4">
    <location>
        <begin position="40"/>
        <end position="65"/>
    </location>
</feature>
<name>A0AA44ZF96_CUTAC</name>
<dbReference type="Pfam" id="PF02838">
    <property type="entry name" value="Glyco_hydro_20b"/>
    <property type="match status" value="1"/>
</dbReference>
<feature type="chain" id="PRO_5041269233" evidence="5">
    <location>
        <begin position="41"/>
        <end position="971"/>
    </location>
</feature>
<proteinExistence type="inferred from homology"/>
<dbReference type="Proteomes" id="UP000223982">
    <property type="component" value="Unassembled WGS sequence"/>
</dbReference>
<sequence length="971" mass="104062">MLRSTPGGVGRPRLARRIAVCFTALVVGSMAVVTTPQARAADGAQPTASTLPSVLPNPQEMTSAGADMSLSGKVTVVAGADADAKAVEQVVSVLRDLPGAQVSVSRTPDASGDQVWVGTAETTPGIDGLVASLGGSKAATLPADGYVIASGRRSGHNVIALQGKDARGTFYAVQTLRQLVRHDKVASVTVRDWPLMPIRGGIEGFYGIPWSHQARLDQFTFYGRHKMNTYIYTPKDDLLLRAKWRTLYSGDDLARMKELVEGANANHVDFTFALSPGNDICYSSDADFKATIAKFDQLRSLGVRSFYIALDDIEPKFHCDADRQKYPNNGDGKWIADAQADYLNRLETEYVKKNGLPPLQTVPTNYSGSGEDPYKAEFGTRLDKDIRVQWTGEGVFSPSITESSVARAAQSYHTKHLYIWDNFPVNDGRRNRLFLNPLTNRDPNLYKHIDGITSNPMIEPYASMPALANYGDYTWNPTTYDAKASMSAVLDELAGGDKATRAALRVFADLNQSWPYRTPDTHAPALTAAIDAFWAVRDKGSVDSSLKDRLAAIVRLPEALAGMRQQGFFQDTRPWINAASQWARAGQHFVTMLDAIDAGDGAKATNEYLAAQKQVDLAKRPTVDDQGSDGVLHKAVIVPSVGDGVFDAFAKKASAQFAAFIGARPASAKAYSGTASSSMGQWEANSPSRMVDGNLSTLYWTNVSPEKGSYVQVDLGSVKPIGQVAVHQADDDTATGDMFYHAALEYSVDGSTWTAAGNFDSAPLIKHTFEAPVQARYVRVRATDANPGAQWVKIREFEVTPPVGVYSTNVKAAEGSSVALAFDGDVSTAFRAATPVKAGDFVSFVPAKGVTPRQAIVVGTARGEIQVRSGQTWTTIGTISDGAPFHAFAVPAGTNVEEVRLMLAAGSPAPVIREMTVVDRELKPVPTPTPTFTAAPTSGSSTGDDHGRPGYPTPTSTPSHGPRPALPSTGV</sequence>
<dbReference type="GO" id="GO:0005975">
    <property type="term" value="P:carbohydrate metabolic process"/>
    <property type="evidence" value="ECO:0007669"/>
    <property type="project" value="UniProtKB-ARBA"/>
</dbReference>
<dbReference type="Gene3D" id="2.60.120.260">
    <property type="entry name" value="Galactose-binding domain-like"/>
    <property type="match status" value="1"/>
</dbReference>
<feature type="domain" description="F5/8 type C" evidence="6">
    <location>
        <begin position="655"/>
        <end position="799"/>
    </location>
</feature>
<dbReference type="GO" id="GO:0015929">
    <property type="term" value="F:hexosaminidase activity"/>
    <property type="evidence" value="ECO:0007669"/>
    <property type="project" value="UniProtKB-ARBA"/>
</dbReference>
<reference evidence="8 9" key="1">
    <citation type="submission" date="2017-02" db="EMBL/GenBank/DDBJ databases">
        <title>Prevalence of linear plasmids in Propionibacterium acnes isolates obtained from cancerous prostatic tissue.</title>
        <authorList>
            <person name="Davidsson S."/>
            <person name="Bruggemann H."/>
        </authorList>
    </citation>
    <scope>NUCLEOTIDE SEQUENCE [LARGE SCALE GENOMIC DNA]</scope>
    <source>
        <strain evidence="8 9">09-9</strain>
    </source>
</reference>
<evidence type="ECO:0000256" key="2">
    <source>
        <dbReference type="ARBA" id="ARBA00023295"/>
    </source>
</evidence>
<dbReference type="InterPro" id="IPR008979">
    <property type="entry name" value="Galactose-bd-like_sf"/>
</dbReference>
<dbReference type="PANTHER" id="PTHR13170:SF16">
    <property type="entry name" value="PROTEIN O-GLCNACASE"/>
    <property type="match status" value="1"/>
</dbReference>